<keyword evidence="2" id="KW-0812">Transmembrane</keyword>
<sequence length="263" mass="29235">MASNERSTERRRRIRERGSDRLALITGQIRSLDEPLSPKPEITTSSDDPPTPSGHPTSSHLAPKRVDVDSASESLKQKDYAEIPKNKTDEQNQLEPDHQKSAATRETETDPASVQTTSEEVAPSVQTTLVRLGFFSCKRINSCIIDSERTRAVCSLIIASFVLLSYTSYPLLGIDIVSSESSIIASRPLYIVLLTDITIVLARLFRERENDYEEVEVEDQKEVKGTDPVKLLERGLAAYQVVHGMFVDCTIYLVVVISGISLI</sequence>
<name>A0A9Q0J4V8_9ROSI</name>
<feature type="compositionally biased region" description="Polar residues" evidence="1">
    <location>
        <begin position="110"/>
        <end position="121"/>
    </location>
</feature>
<feature type="region of interest" description="Disordered" evidence="1">
    <location>
        <begin position="1"/>
        <end position="121"/>
    </location>
</feature>
<dbReference type="AlphaFoldDB" id="A0A9Q0J4V8"/>
<feature type="transmembrane region" description="Helical" evidence="2">
    <location>
        <begin position="189"/>
        <end position="205"/>
    </location>
</feature>
<evidence type="ECO:0008006" key="5">
    <source>
        <dbReference type="Google" id="ProtNLM"/>
    </source>
</evidence>
<evidence type="ECO:0000313" key="4">
    <source>
        <dbReference type="Proteomes" id="UP001141552"/>
    </source>
</evidence>
<gene>
    <name evidence="3" type="ORF">Tsubulata_035506</name>
</gene>
<feature type="compositionally biased region" description="Low complexity" evidence="1">
    <location>
        <begin position="43"/>
        <end position="60"/>
    </location>
</feature>
<comment type="caution">
    <text evidence="3">The sequence shown here is derived from an EMBL/GenBank/DDBJ whole genome shotgun (WGS) entry which is preliminary data.</text>
</comment>
<accession>A0A9Q0J4V8</accession>
<feature type="transmembrane region" description="Helical" evidence="2">
    <location>
        <begin position="152"/>
        <end position="169"/>
    </location>
</feature>
<dbReference type="EMBL" id="JAKUCV010006372">
    <property type="protein sequence ID" value="KAJ4827670.1"/>
    <property type="molecule type" value="Genomic_DNA"/>
</dbReference>
<feature type="compositionally biased region" description="Basic and acidic residues" evidence="1">
    <location>
        <begin position="75"/>
        <end position="108"/>
    </location>
</feature>
<reference evidence="3" key="1">
    <citation type="submission" date="2022-02" db="EMBL/GenBank/DDBJ databases">
        <authorList>
            <person name="Henning P.M."/>
            <person name="McCubbin A.G."/>
            <person name="Shore J.S."/>
        </authorList>
    </citation>
    <scope>NUCLEOTIDE SEQUENCE</scope>
    <source>
        <strain evidence="3">F60SS</strain>
        <tissue evidence="3">Leaves</tissue>
    </source>
</reference>
<dbReference type="PANTHER" id="PTHR35469:SF5">
    <property type="entry name" value="TRANSMEMBRANE PROTEIN"/>
    <property type="match status" value="1"/>
</dbReference>
<reference evidence="3" key="2">
    <citation type="journal article" date="2023" name="Plants (Basel)">
        <title>Annotation of the Turnera subulata (Passifloraceae) Draft Genome Reveals the S-Locus Evolved after the Divergence of Turneroideae from Passifloroideae in a Stepwise Manner.</title>
        <authorList>
            <person name="Henning P.M."/>
            <person name="Roalson E.H."/>
            <person name="Mir W."/>
            <person name="McCubbin A.G."/>
            <person name="Shore J.S."/>
        </authorList>
    </citation>
    <scope>NUCLEOTIDE SEQUENCE</scope>
    <source>
        <strain evidence="3">F60SS</strain>
    </source>
</reference>
<keyword evidence="2" id="KW-0472">Membrane</keyword>
<evidence type="ECO:0000256" key="1">
    <source>
        <dbReference type="SAM" id="MobiDB-lite"/>
    </source>
</evidence>
<dbReference type="PANTHER" id="PTHR35469">
    <property type="entry name" value="TRANSMEMBRANE PROTEIN"/>
    <property type="match status" value="1"/>
</dbReference>
<dbReference type="Proteomes" id="UP001141552">
    <property type="component" value="Unassembled WGS sequence"/>
</dbReference>
<protein>
    <recommendedName>
        <fullName evidence="5">Transmembrane protein</fullName>
    </recommendedName>
</protein>
<dbReference type="OrthoDB" id="1645757at2759"/>
<keyword evidence="2" id="KW-1133">Transmembrane helix</keyword>
<evidence type="ECO:0000256" key="2">
    <source>
        <dbReference type="SAM" id="Phobius"/>
    </source>
</evidence>
<proteinExistence type="predicted"/>
<organism evidence="3 4">
    <name type="scientific">Turnera subulata</name>
    <dbReference type="NCBI Taxonomy" id="218843"/>
    <lineage>
        <taxon>Eukaryota</taxon>
        <taxon>Viridiplantae</taxon>
        <taxon>Streptophyta</taxon>
        <taxon>Embryophyta</taxon>
        <taxon>Tracheophyta</taxon>
        <taxon>Spermatophyta</taxon>
        <taxon>Magnoliopsida</taxon>
        <taxon>eudicotyledons</taxon>
        <taxon>Gunneridae</taxon>
        <taxon>Pentapetalae</taxon>
        <taxon>rosids</taxon>
        <taxon>fabids</taxon>
        <taxon>Malpighiales</taxon>
        <taxon>Passifloraceae</taxon>
        <taxon>Turnera</taxon>
    </lineage>
</organism>
<evidence type="ECO:0000313" key="3">
    <source>
        <dbReference type="EMBL" id="KAJ4827670.1"/>
    </source>
</evidence>
<keyword evidence="4" id="KW-1185">Reference proteome</keyword>